<feature type="transmembrane region" description="Helical" evidence="6">
    <location>
        <begin position="273"/>
        <end position="301"/>
    </location>
</feature>
<comment type="caution">
    <text evidence="7">The sequence shown here is derived from an EMBL/GenBank/DDBJ whole genome shotgun (WGS) entry which is preliminary data.</text>
</comment>
<keyword evidence="3 6" id="KW-0812">Transmembrane</keyword>
<dbReference type="InterPro" id="IPR036458">
    <property type="entry name" value="Na:dicarbo_symporter_sf"/>
</dbReference>
<dbReference type="GO" id="GO:0005886">
    <property type="term" value="C:plasma membrane"/>
    <property type="evidence" value="ECO:0007669"/>
    <property type="project" value="TreeGrafter"/>
</dbReference>
<feature type="transmembrane region" description="Helical" evidence="6">
    <location>
        <begin position="72"/>
        <end position="93"/>
    </location>
</feature>
<dbReference type="AlphaFoldDB" id="A0A3P1XVQ7"/>
<reference evidence="7 8" key="1">
    <citation type="submission" date="2018-11" db="EMBL/GenBank/DDBJ databases">
        <title>Genomes From Bacteria Associated with the Canine Oral Cavity: a Test Case for Automated Genome-Based Taxonomic Assignment.</title>
        <authorList>
            <person name="Coil D.A."/>
            <person name="Jospin G."/>
            <person name="Darling A.E."/>
            <person name="Wallis C."/>
            <person name="Davis I.J."/>
            <person name="Harris S."/>
            <person name="Eisen J.A."/>
            <person name="Holcombe L.J."/>
            <person name="O'Flynn C."/>
        </authorList>
    </citation>
    <scope>NUCLEOTIDE SEQUENCE [LARGE SCALE GENOMIC DNA]</scope>
    <source>
        <strain evidence="7 8">OH2617_COT-023</strain>
    </source>
</reference>
<dbReference type="GO" id="GO:0032329">
    <property type="term" value="P:serine transport"/>
    <property type="evidence" value="ECO:0007669"/>
    <property type="project" value="TreeGrafter"/>
</dbReference>
<keyword evidence="4 6" id="KW-1133">Transmembrane helix</keyword>
<evidence type="ECO:0000256" key="4">
    <source>
        <dbReference type="ARBA" id="ARBA00022989"/>
    </source>
</evidence>
<sequence>MKKKLRISLLGWVAIAIVSGIVLGQVMPAGMVRLFVTFNGLFGNFLSFSIPLIILGLVASAIGEIGKGAGRLLLVTALIAYGSTIFSGFFTYFSASAIFPTMLTPDTQLTAMENPETLMLAPYFTVAMPPLMDIMTALLLSFVIGLGLTVMLGDALHRAFVNFRDIITRLIESVIVPLLPLHIFGIFLNITVSGQVAGIMAMFLKVILVIFVLHVLLLLTQFTIAGAIGRRNPLRLLMNMLPAYATALGTQSSAATIPVTLRQVIKNGVRENVAVFTVPLCATIHLSGSTMKIVACAMAILMMSGEPVTLARFGGFILMLGITMVAAPGVPGGAIMAALGPLHSMLGFNETLQALMIALYIAMDSFGTACNVTGDGAIAVVVDRIAPAAEGPEVNENR</sequence>
<feature type="transmembrane region" description="Helical" evidence="6">
    <location>
        <begin position="134"/>
        <end position="153"/>
    </location>
</feature>
<gene>
    <name evidence="7" type="ORF">EII40_01090</name>
</gene>
<name>A0A3P1XVQ7_TANFO</name>
<feature type="transmembrane region" description="Helical" evidence="6">
    <location>
        <begin position="174"/>
        <end position="192"/>
    </location>
</feature>
<dbReference type="Pfam" id="PF00375">
    <property type="entry name" value="SDF"/>
    <property type="match status" value="1"/>
</dbReference>
<feature type="transmembrane region" description="Helical" evidence="6">
    <location>
        <begin position="40"/>
        <end position="60"/>
    </location>
</feature>
<organism evidence="7 8">
    <name type="scientific">Tannerella forsythia</name>
    <name type="common">Bacteroides forsythus</name>
    <dbReference type="NCBI Taxonomy" id="28112"/>
    <lineage>
        <taxon>Bacteria</taxon>
        <taxon>Pseudomonadati</taxon>
        <taxon>Bacteroidota</taxon>
        <taxon>Bacteroidia</taxon>
        <taxon>Bacteroidales</taxon>
        <taxon>Tannerellaceae</taxon>
        <taxon>Tannerella</taxon>
    </lineage>
</organism>
<feature type="transmembrane region" description="Helical" evidence="6">
    <location>
        <begin position="313"/>
        <end position="339"/>
    </location>
</feature>
<evidence type="ECO:0000256" key="1">
    <source>
        <dbReference type="ARBA" id="ARBA00004141"/>
    </source>
</evidence>
<dbReference type="EMBL" id="RQYS01000003">
    <property type="protein sequence ID" value="RRD62964.1"/>
    <property type="molecule type" value="Genomic_DNA"/>
</dbReference>
<keyword evidence="2" id="KW-0813">Transport</keyword>
<accession>A0A3P1XVQ7</accession>
<dbReference type="GO" id="GO:0005295">
    <property type="term" value="F:neutral L-amino acid:sodium symporter activity"/>
    <property type="evidence" value="ECO:0007669"/>
    <property type="project" value="TreeGrafter"/>
</dbReference>
<dbReference type="InterPro" id="IPR001991">
    <property type="entry name" value="Na-dicarboxylate_symporter"/>
</dbReference>
<evidence type="ECO:0000313" key="7">
    <source>
        <dbReference type="EMBL" id="RRD62964.1"/>
    </source>
</evidence>
<dbReference type="SUPFAM" id="SSF118215">
    <property type="entry name" value="Proton glutamate symport protein"/>
    <property type="match status" value="1"/>
</dbReference>
<feature type="transmembrane region" description="Helical" evidence="6">
    <location>
        <begin position="198"/>
        <end position="220"/>
    </location>
</feature>
<comment type="subcellular location">
    <subcellularLocation>
        <location evidence="1">Membrane</location>
        <topology evidence="1">Multi-pass membrane protein</topology>
    </subcellularLocation>
</comment>
<dbReference type="RefSeq" id="WP_124750430.1">
    <property type="nucleotide sequence ID" value="NZ_RQYS01000003.1"/>
</dbReference>
<keyword evidence="5 6" id="KW-0472">Membrane</keyword>
<protein>
    <submittedName>
        <fullName evidence="7">Dicarboxylate/amino acid:cation symporter</fullName>
    </submittedName>
</protein>
<evidence type="ECO:0000256" key="3">
    <source>
        <dbReference type="ARBA" id="ARBA00022692"/>
    </source>
</evidence>
<evidence type="ECO:0000256" key="6">
    <source>
        <dbReference type="SAM" id="Phobius"/>
    </source>
</evidence>
<evidence type="ECO:0000313" key="8">
    <source>
        <dbReference type="Proteomes" id="UP000278609"/>
    </source>
</evidence>
<proteinExistence type="predicted"/>
<dbReference type="OrthoDB" id="9768885at2"/>
<dbReference type="PANTHER" id="PTHR42865">
    <property type="entry name" value="PROTON/GLUTAMATE-ASPARTATE SYMPORTER"/>
    <property type="match status" value="1"/>
</dbReference>
<evidence type="ECO:0000256" key="2">
    <source>
        <dbReference type="ARBA" id="ARBA00022448"/>
    </source>
</evidence>
<dbReference type="Proteomes" id="UP000278609">
    <property type="component" value="Unassembled WGS sequence"/>
</dbReference>
<dbReference type="Gene3D" id="1.10.3860.10">
    <property type="entry name" value="Sodium:dicarboxylate symporter"/>
    <property type="match status" value="1"/>
</dbReference>
<evidence type="ECO:0000256" key="5">
    <source>
        <dbReference type="ARBA" id="ARBA00023136"/>
    </source>
</evidence>
<dbReference type="PANTHER" id="PTHR42865:SF8">
    <property type="entry name" value="SERINE_THREONINE TRANSPORTER SSTT"/>
    <property type="match status" value="1"/>
</dbReference>
<feature type="transmembrane region" description="Helical" evidence="6">
    <location>
        <begin position="241"/>
        <end position="261"/>
    </location>
</feature>